<organism evidence="1 2">
    <name type="scientific">Akkermansia massiliensis</name>
    <dbReference type="NCBI Taxonomy" id="2927224"/>
    <lineage>
        <taxon>Bacteria</taxon>
        <taxon>Pseudomonadati</taxon>
        <taxon>Verrucomicrobiota</taxon>
        <taxon>Verrucomicrobiia</taxon>
        <taxon>Verrucomicrobiales</taxon>
        <taxon>Akkermansiaceae</taxon>
        <taxon>Akkermansia</taxon>
    </lineage>
</organism>
<sequence length="119" mass="14176">MFTIQKEKERLLFAELTRQPIKENRPSEILAKWAFADFKPRGPASFIPNLRKRVSIIPCNHPRHENYSTAFQSSFYVKRERLFHEIHRDRQTSAETSAFLLDGEDLNERIFRLFPKAKK</sequence>
<proteinExistence type="predicted"/>
<dbReference type="AlphaFoldDB" id="A0AAE6T8D4"/>
<dbReference type="EMBL" id="CP029701">
    <property type="protein sequence ID" value="QHV62086.1"/>
    <property type="molecule type" value="Genomic_DNA"/>
</dbReference>
<protein>
    <submittedName>
        <fullName evidence="1">Uncharacterized protein</fullName>
    </submittedName>
</protein>
<dbReference type="RefSeq" id="WP_102721021.1">
    <property type="nucleotide sequence ID" value="NZ_CP029701.1"/>
</dbReference>
<gene>
    <name evidence="1" type="ORF">DMI76_01255</name>
</gene>
<name>A0AAE6T8D4_9BACT</name>
<reference evidence="1" key="1">
    <citation type="submission" date="2018-05" db="EMBL/GenBank/DDBJ databases">
        <title>Complete genome sequnece of Akkermansia muciniphila EB-AMDK-40.</title>
        <authorList>
            <person name="Nam Y.-D."/>
            <person name="Chung W.-H."/>
            <person name="Park Y.S."/>
            <person name="Kang J."/>
        </authorList>
    </citation>
    <scope>NUCLEOTIDE SEQUENCE</scope>
    <source>
        <strain evidence="1">EB-AMDK-40</strain>
    </source>
</reference>
<evidence type="ECO:0000313" key="1">
    <source>
        <dbReference type="EMBL" id="QHV62086.1"/>
    </source>
</evidence>
<accession>A0AAE6T8D4</accession>
<evidence type="ECO:0000313" key="2">
    <source>
        <dbReference type="Proteomes" id="UP000642553"/>
    </source>
</evidence>
<dbReference type="Proteomes" id="UP000642553">
    <property type="component" value="Chromosome"/>
</dbReference>